<feature type="region of interest" description="Disordered" evidence="1">
    <location>
        <begin position="325"/>
        <end position="378"/>
    </location>
</feature>
<evidence type="ECO:0000313" key="3">
    <source>
        <dbReference type="EMBL" id="GHH79798.1"/>
    </source>
</evidence>
<dbReference type="AlphaFoldDB" id="A0A919L0W4"/>
<dbReference type="RefSeq" id="WP_189671691.1">
    <property type="nucleotide sequence ID" value="NZ_BNAS01000010.1"/>
</dbReference>
<name>A0A919L0W4_9MICO</name>
<dbReference type="EMBL" id="BNAS01000010">
    <property type="protein sequence ID" value="GHH79798.1"/>
    <property type="molecule type" value="Genomic_DNA"/>
</dbReference>
<dbReference type="PROSITE" id="PS51257">
    <property type="entry name" value="PROKAR_LIPOPROTEIN"/>
    <property type="match status" value="1"/>
</dbReference>
<evidence type="ECO:0008006" key="5">
    <source>
        <dbReference type="Google" id="ProtNLM"/>
    </source>
</evidence>
<evidence type="ECO:0000256" key="1">
    <source>
        <dbReference type="SAM" id="MobiDB-lite"/>
    </source>
</evidence>
<sequence length="531" mass="51129">MKIRRPHPVLTAALTGALAIGALAGCSAAAAETTSGTGTTTTTVSDVATTVDDALADNEDYTGLAALADETWDTSSETAVSLDGDSATVSGDGATADGSAVTISAPGTYRISGTLDDGQVVVSSEADGVVRLVLDGADITSSAGSAIAVTQADDVSVVLADGSSNSLTDASTYEDTSEDAPNAALFSSDTMVVSGTGALTVTGRSNDGIASKDGLVIAGGDITVTAVDDGVRGKDYLVVAGGAIDVDAAGDGLKADNEDGTNDDGETVGYAALLGGEVTVAAGDDGVHAESELVVDGATVTVSESVEGLEAAHILVAGGTVDVTSSDDGFNAAGGTTTTDETSSDAPAEGEAPASDAMPQGERPQGGGGGMPGEAAGDFSLVITGGDVTVDAGGDGLDSNGTLTVSGGDVTVLGPTDAGNGTLDSASAITVDGGTLLAVGSSGMLQTPGDGSEGWVAATFDTLSAGSELAVVDSSGTTVAEVTLTKDAQAAVLASADVTSGEEYTLRADGADVAIVTAGEAPEGSGMGMRP</sequence>
<accession>A0A919L0W4</accession>
<feature type="chain" id="PRO_5038810286" description="Carbohydrate-binding domain-containing protein" evidence="2">
    <location>
        <begin position="25"/>
        <end position="531"/>
    </location>
</feature>
<proteinExistence type="predicted"/>
<dbReference type="InterPro" id="IPR025584">
    <property type="entry name" value="Cthe_2159"/>
</dbReference>
<reference evidence="3" key="1">
    <citation type="journal article" date="2014" name="Int. J. Syst. Evol. Microbiol.">
        <title>Complete genome sequence of Corynebacterium casei LMG S-19264T (=DSM 44701T), isolated from a smear-ripened cheese.</title>
        <authorList>
            <consortium name="US DOE Joint Genome Institute (JGI-PGF)"/>
            <person name="Walter F."/>
            <person name="Albersmeier A."/>
            <person name="Kalinowski J."/>
            <person name="Ruckert C."/>
        </authorList>
    </citation>
    <scope>NUCLEOTIDE SEQUENCE</scope>
    <source>
        <strain evidence="3">CGMCC 4.7398</strain>
    </source>
</reference>
<protein>
    <recommendedName>
        <fullName evidence="5">Carbohydrate-binding domain-containing protein</fullName>
    </recommendedName>
</protein>
<reference evidence="3" key="2">
    <citation type="submission" date="2020-09" db="EMBL/GenBank/DDBJ databases">
        <authorList>
            <person name="Sun Q."/>
            <person name="Zhou Y."/>
        </authorList>
    </citation>
    <scope>NUCLEOTIDE SEQUENCE</scope>
    <source>
        <strain evidence="3">CGMCC 4.7398</strain>
    </source>
</reference>
<keyword evidence="2" id="KW-0732">Signal</keyword>
<comment type="caution">
    <text evidence="3">The sequence shown here is derived from an EMBL/GenBank/DDBJ whole genome shotgun (WGS) entry which is preliminary data.</text>
</comment>
<evidence type="ECO:0000313" key="4">
    <source>
        <dbReference type="Proteomes" id="UP000627369"/>
    </source>
</evidence>
<feature type="signal peptide" evidence="2">
    <location>
        <begin position="1"/>
        <end position="24"/>
    </location>
</feature>
<dbReference type="Pfam" id="PF14262">
    <property type="entry name" value="Cthe_2159"/>
    <property type="match status" value="1"/>
</dbReference>
<keyword evidence="4" id="KW-1185">Reference proteome</keyword>
<evidence type="ECO:0000256" key="2">
    <source>
        <dbReference type="SAM" id="SignalP"/>
    </source>
</evidence>
<feature type="compositionally biased region" description="Low complexity" evidence="1">
    <location>
        <begin position="333"/>
        <end position="345"/>
    </location>
</feature>
<organism evidence="3 4">
    <name type="scientific">Promicromonospora soli</name>
    <dbReference type="NCBI Taxonomy" id="2035533"/>
    <lineage>
        <taxon>Bacteria</taxon>
        <taxon>Bacillati</taxon>
        <taxon>Actinomycetota</taxon>
        <taxon>Actinomycetes</taxon>
        <taxon>Micrococcales</taxon>
        <taxon>Promicromonosporaceae</taxon>
        <taxon>Promicromonospora</taxon>
    </lineage>
</organism>
<dbReference type="Proteomes" id="UP000627369">
    <property type="component" value="Unassembled WGS sequence"/>
</dbReference>
<gene>
    <name evidence="3" type="ORF">GCM10017772_46510</name>
</gene>